<dbReference type="InterPro" id="IPR036691">
    <property type="entry name" value="Endo/exonu/phosph_ase_sf"/>
</dbReference>
<gene>
    <name evidence="3" type="ORF">Pmani_009575</name>
</gene>
<dbReference type="Gene3D" id="3.60.10.10">
    <property type="entry name" value="Endonuclease/exonuclease/phosphatase"/>
    <property type="match status" value="1"/>
</dbReference>
<dbReference type="Proteomes" id="UP001292094">
    <property type="component" value="Unassembled WGS sequence"/>
</dbReference>
<sequence length="1023" mass="117034">MKVRKRREGMKVRKRREGMKERRRKRNGSKKQEEEKEGRKGRDDKKREGKDDKKREGKKPVQRPQTVRGNKHYPQGSSHQRSSQGQRRPPRGQFHNNTARVTEERPTSERLTQIRCSLCHRKDHSEEQCPKHLSCEYCQGRFHTERTCRERQADRRHQDLIQAVRLGSQETLAVLLGAAWRLPSQQLNNTWGTRPTPGVGLCNSHYPYPQANVRGFHTNVGELTHRFVQANKADIVFVCETFLDNNVTSGYARIKGYSSWVRKDRSTLGGGVALCFKNSLRVVVLDTPIPADLEVIIWKVCGDKDVGILCVGCYRPPSQGTVLIDYLLTNLDRLMTDHHCKFVIFLGDLNQQGIQHSFDSLLAVFNLQNYVSFPTHRSGSSIDPVVTDLPSHEIQCSSMGPVGSSDHEAILTKITFKRPRDESITRTLWQWESADWCQLRNSLEQTDWESVLQGDVDQQVEQFTETLLSVQNRWVSHKQHRTKATDQPWFGPQCCTASNDKYRAWRRYKRHPTRHNRTLLRAATARLVTTQAWAREQWEECLRKKLRGGNVGSKQWWGLVKDAQGEAHESSIPPLIQADGTTVHLTKDKVDLLAQHFARKMTVPDPTRAPPSLPVVAGGKLTSFSLSEAEVRASLSALEEVKAVGPDGVSPRVLRRCSKELTSPLTKLFRAILHHNQWPRLWKTSHVVPVHKKGSRSEVTNYQPVSLLSVISKVLEGIITQRLTTHLEEQYLLSERQFGFRKGRSVADLNLLLVNEWSDALDQGRPTAVLGLDIAYADDVTVSVSFAPGDETSTISHLNTILHRLEIWGRRRQELKILGVTYDDKLTFKPHIMQLARTTAGQLASLRRISWLLDNRRRELLYKAQIRSTLEYSCLAWGGAAPSHIAVLDKVQRRAERIIWDGQQRQPGALQCLQHRRDVAGLTTFFKAQVRRTPHLNQLRQAERRTEVFTRTVAAEPGALALHRSHSTHHQRQFTQVYTRLWNCLLASDSCPNHLTNNTVGLQRFKVLVHRWLNSVRDSDTED</sequence>
<dbReference type="PANTHER" id="PTHR47510">
    <property type="entry name" value="REVERSE TRANSCRIPTASE DOMAIN-CONTAINING PROTEIN"/>
    <property type="match status" value="1"/>
</dbReference>
<keyword evidence="4" id="KW-1185">Reference proteome</keyword>
<feature type="domain" description="Endonuclease/exonuclease/phosphatase" evidence="2">
    <location>
        <begin position="211"/>
        <end position="407"/>
    </location>
</feature>
<dbReference type="GO" id="GO:0003824">
    <property type="term" value="F:catalytic activity"/>
    <property type="evidence" value="ECO:0007669"/>
    <property type="project" value="InterPro"/>
</dbReference>
<accession>A0AAE1UDH2</accession>
<reference evidence="3" key="1">
    <citation type="submission" date="2023-11" db="EMBL/GenBank/DDBJ databases">
        <title>Genome assemblies of two species of porcelain crab, Petrolisthes cinctipes and Petrolisthes manimaculis (Anomura: Porcellanidae).</title>
        <authorList>
            <person name="Angst P."/>
        </authorList>
    </citation>
    <scope>NUCLEOTIDE SEQUENCE</scope>
    <source>
        <strain evidence="3">PB745_02</strain>
        <tissue evidence="3">Gill</tissue>
    </source>
</reference>
<evidence type="ECO:0000256" key="1">
    <source>
        <dbReference type="SAM" id="MobiDB-lite"/>
    </source>
</evidence>
<name>A0AAE1UDH2_9EUCA</name>
<feature type="compositionally biased region" description="Basic residues" evidence="1">
    <location>
        <begin position="1"/>
        <end position="29"/>
    </location>
</feature>
<dbReference type="EMBL" id="JAWZYT010000749">
    <property type="protein sequence ID" value="KAK4319472.1"/>
    <property type="molecule type" value="Genomic_DNA"/>
</dbReference>
<evidence type="ECO:0000313" key="3">
    <source>
        <dbReference type="EMBL" id="KAK4319472.1"/>
    </source>
</evidence>
<dbReference type="Pfam" id="PF03372">
    <property type="entry name" value="Exo_endo_phos"/>
    <property type="match status" value="1"/>
</dbReference>
<feature type="compositionally biased region" description="Basic and acidic residues" evidence="1">
    <location>
        <begin position="30"/>
        <end position="59"/>
    </location>
</feature>
<organism evidence="3 4">
    <name type="scientific">Petrolisthes manimaculis</name>
    <dbReference type="NCBI Taxonomy" id="1843537"/>
    <lineage>
        <taxon>Eukaryota</taxon>
        <taxon>Metazoa</taxon>
        <taxon>Ecdysozoa</taxon>
        <taxon>Arthropoda</taxon>
        <taxon>Crustacea</taxon>
        <taxon>Multicrustacea</taxon>
        <taxon>Malacostraca</taxon>
        <taxon>Eumalacostraca</taxon>
        <taxon>Eucarida</taxon>
        <taxon>Decapoda</taxon>
        <taxon>Pleocyemata</taxon>
        <taxon>Anomura</taxon>
        <taxon>Galatheoidea</taxon>
        <taxon>Porcellanidae</taxon>
        <taxon>Petrolisthes</taxon>
    </lineage>
</organism>
<protein>
    <recommendedName>
        <fullName evidence="2">Endonuclease/exonuclease/phosphatase domain-containing protein</fullName>
    </recommendedName>
</protein>
<comment type="caution">
    <text evidence="3">The sequence shown here is derived from an EMBL/GenBank/DDBJ whole genome shotgun (WGS) entry which is preliminary data.</text>
</comment>
<dbReference type="PANTHER" id="PTHR47510:SF3">
    <property type="entry name" value="ENDO_EXONUCLEASE_PHOSPHATASE DOMAIN-CONTAINING PROTEIN"/>
    <property type="match status" value="1"/>
</dbReference>
<dbReference type="InterPro" id="IPR005135">
    <property type="entry name" value="Endo/exonuclease/phosphatase"/>
</dbReference>
<evidence type="ECO:0000313" key="4">
    <source>
        <dbReference type="Proteomes" id="UP001292094"/>
    </source>
</evidence>
<evidence type="ECO:0000259" key="2">
    <source>
        <dbReference type="Pfam" id="PF03372"/>
    </source>
</evidence>
<feature type="compositionally biased region" description="Low complexity" evidence="1">
    <location>
        <begin position="74"/>
        <end position="93"/>
    </location>
</feature>
<dbReference type="AlphaFoldDB" id="A0AAE1UDH2"/>
<dbReference type="SUPFAM" id="SSF56219">
    <property type="entry name" value="DNase I-like"/>
    <property type="match status" value="1"/>
</dbReference>
<proteinExistence type="predicted"/>
<feature type="region of interest" description="Disordered" evidence="1">
    <location>
        <begin position="1"/>
        <end position="107"/>
    </location>
</feature>